<feature type="transmembrane region" description="Helical" evidence="1">
    <location>
        <begin position="330"/>
        <end position="348"/>
    </location>
</feature>
<dbReference type="RefSeq" id="WP_168871181.1">
    <property type="nucleotide sequence ID" value="NZ_JABAIA010000001.1"/>
</dbReference>
<keyword evidence="1" id="KW-0812">Transmembrane</keyword>
<sequence>METNRAQDRPSDELSVKEFILKLVEWWRYLVSKLVIIVLISLVGGAIGITYAYWKKALYVAELTFVMEDGKSNPLGAYAGLASQFGIDLSSGGGSGVFSGENILEFLRSRYIIEKALLSSIDVGKERKTLADLYIDINNLRETWKDKPGLSQISFPSGEVRSRFSRLQDSIIFEIGQNIKKGNLAVAKPDKKLGFIHVTCASTNENFSKAFTEKLVAEAIDFYVQTKTKRTKANVDKLQAKADSLEALLNKKTYSAAVSQDLNLNPARRLATVNTELLTRDKLVLQTMYGEIVKNLEMSRMAMSQETPIIQIVDSPILPLAKSRPGRIKCFVIGAILFGFITVSYIIIRRVIQSALKGS</sequence>
<gene>
    <name evidence="2" type="ORF">HGH92_13275</name>
</gene>
<dbReference type="InterPro" id="IPR050445">
    <property type="entry name" value="Bact_polysacc_biosynth/exp"/>
</dbReference>
<keyword evidence="1" id="KW-0472">Membrane</keyword>
<evidence type="ECO:0000313" key="2">
    <source>
        <dbReference type="EMBL" id="NLR65284.1"/>
    </source>
</evidence>
<evidence type="ECO:0000313" key="3">
    <source>
        <dbReference type="Proteomes" id="UP000570474"/>
    </source>
</evidence>
<protein>
    <submittedName>
        <fullName evidence="2">Lipopolysaccharide biosynthesis protein</fullName>
    </submittedName>
</protein>
<keyword evidence="1" id="KW-1133">Transmembrane helix</keyword>
<name>A0A847RTU8_9BACT</name>
<dbReference type="EMBL" id="JABAIA010000001">
    <property type="protein sequence ID" value="NLR65284.1"/>
    <property type="molecule type" value="Genomic_DNA"/>
</dbReference>
<keyword evidence="3" id="KW-1185">Reference proteome</keyword>
<dbReference type="AlphaFoldDB" id="A0A847RTU8"/>
<dbReference type="PANTHER" id="PTHR32309">
    <property type="entry name" value="TYROSINE-PROTEIN KINASE"/>
    <property type="match status" value="1"/>
</dbReference>
<organism evidence="2 3">
    <name type="scientific">Chitinophaga varians</name>
    <dbReference type="NCBI Taxonomy" id="2202339"/>
    <lineage>
        <taxon>Bacteria</taxon>
        <taxon>Pseudomonadati</taxon>
        <taxon>Bacteroidota</taxon>
        <taxon>Chitinophagia</taxon>
        <taxon>Chitinophagales</taxon>
        <taxon>Chitinophagaceae</taxon>
        <taxon>Chitinophaga</taxon>
    </lineage>
</organism>
<proteinExistence type="predicted"/>
<reference evidence="2 3" key="1">
    <citation type="submission" date="2020-04" db="EMBL/GenBank/DDBJ databases">
        <authorList>
            <person name="Yin C."/>
        </authorList>
    </citation>
    <scope>NUCLEOTIDE SEQUENCE [LARGE SCALE GENOMIC DNA]</scope>
    <source>
        <strain evidence="2 3">Ae27</strain>
    </source>
</reference>
<dbReference type="Proteomes" id="UP000570474">
    <property type="component" value="Unassembled WGS sequence"/>
</dbReference>
<feature type="transmembrane region" description="Helical" evidence="1">
    <location>
        <begin position="34"/>
        <end position="54"/>
    </location>
</feature>
<comment type="caution">
    <text evidence="2">The sequence shown here is derived from an EMBL/GenBank/DDBJ whole genome shotgun (WGS) entry which is preliminary data.</text>
</comment>
<evidence type="ECO:0000256" key="1">
    <source>
        <dbReference type="SAM" id="Phobius"/>
    </source>
</evidence>
<dbReference type="PANTHER" id="PTHR32309:SF31">
    <property type="entry name" value="CAPSULAR EXOPOLYSACCHARIDE FAMILY"/>
    <property type="match status" value="1"/>
</dbReference>
<accession>A0A847RTU8</accession>